<gene>
    <name evidence="2" type="ORF">C8D85_0690</name>
</gene>
<dbReference type="CDD" id="cd00207">
    <property type="entry name" value="fer2"/>
    <property type="match status" value="1"/>
</dbReference>
<keyword evidence="3" id="KW-1185">Reference proteome</keyword>
<dbReference type="GO" id="GO:0051537">
    <property type="term" value="F:2 iron, 2 sulfur cluster binding"/>
    <property type="evidence" value="ECO:0007669"/>
    <property type="project" value="InterPro"/>
</dbReference>
<dbReference type="Gene3D" id="3.10.20.30">
    <property type="match status" value="1"/>
</dbReference>
<dbReference type="PROSITE" id="PS00197">
    <property type="entry name" value="2FE2S_FER_1"/>
    <property type="match status" value="1"/>
</dbReference>
<accession>A0A4R6XDN9</accession>
<evidence type="ECO:0000313" key="2">
    <source>
        <dbReference type="EMBL" id="TDR15327.1"/>
    </source>
</evidence>
<dbReference type="Pfam" id="PF00111">
    <property type="entry name" value="Fer2"/>
    <property type="match status" value="1"/>
</dbReference>
<organism evidence="2 3">
    <name type="scientific">Marinomonas communis</name>
    <dbReference type="NCBI Taxonomy" id="28254"/>
    <lineage>
        <taxon>Bacteria</taxon>
        <taxon>Pseudomonadati</taxon>
        <taxon>Pseudomonadota</taxon>
        <taxon>Gammaproteobacteria</taxon>
        <taxon>Oceanospirillales</taxon>
        <taxon>Oceanospirillaceae</taxon>
        <taxon>Marinomonas</taxon>
    </lineage>
</organism>
<sequence length="246" mass="27019">MSRGCRINLDGHEYIVPEEENLLSALLQRGAMVSHSCLAGACGSCRLYPVVGDPILSCQQTVRSDMSLSSKPSQRFTIALENVSCEVLSDHWGKVKAHCPVSLPLGAVFRWQLGDHIGRSVCCSTAGEALAFYFPLAFQERLSELLIEQGAQRATIDISATHLLLYSANNRALAQNFADALQQYGVSHSPMLEAIDLSLPSKTLAFQRFDKALILNDQPVSQDSLEDWLAASRCRVADFTFMTHSN</sequence>
<proteinExistence type="predicted"/>
<name>A0A4R6XDN9_9GAMM</name>
<evidence type="ECO:0000313" key="3">
    <source>
        <dbReference type="Proteomes" id="UP000295729"/>
    </source>
</evidence>
<dbReference type="PROSITE" id="PS51085">
    <property type="entry name" value="2FE2S_FER_2"/>
    <property type="match status" value="1"/>
</dbReference>
<evidence type="ECO:0000259" key="1">
    <source>
        <dbReference type="PROSITE" id="PS51085"/>
    </source>
</evidence>
<comment type="caution">
    <text evidence="2">The sequence shown here is derived from an EMBL/GenBank/DDBJ whole genome shotgun (WGS) entry which is preliminary data.</text>
</comment>
<protein>
    <submittedName>
        <fullName evidence="2">Ferredoxin</fullName>
    </submittedName>
</protein>
<dbReference type="InterPro" id="IPR006058">
    <property type="entry name" value="2Fe2S_fd_BS"/>
</dbReference>
<feature type="domain" description="2Fe-2S ferredoxin-type" evidence="1">
    <location>
        <begin position="1"/>
        <end position="74"/>
    </location>
</feature>
<dbReference type="InterPro" id="IPR001041">
    <property type="entry name" value="2Fe-2S_ferredoxin-type"/>
</dbReference>
<dbReference type="AlphaFoldDB" id="A0A4R6XDN9"/>
<dbReference type="Proteomes" id="UP000295729">
    <property type="component" value="Unassembled WGS sequence"/>
</dbReference>
<dbReference type="InterPro" id="IPR036010">
    <property type="entry name" value="2Fe-2S_ferredoxin-like_sf"/>
</dbReference>
<dbReference type="OrthoDB" id="9806195at2"/>
<reference evidence="2 3" key="1">
    <citation type="submission" date="2019-03" db="EMBL/GenBank/DDBJ databases">
        <title>Genomic Encyclopedia of Type Strains, Phase IV (KMG-IV): sequencing the most valuable type-strain genomes for metagenomic binning, comparative biology and taxonomic classification.</title>
        <authorList>
            <person name="Goeker M."/>
        </authorList>
    </citation>
    <scope>NUCLEOTIDE SEQUENCE [LARGE SCALE GENOMIC DNA]</scope>
    <source>
        <strain evidence="2 3">DSM 5604</strain>
    </source>
</reference>
<dbReference type="EMBL" id="SNZA01000001">
    <property type="protein sequence ID" value="TDR15327.1"/>
    <property type="molecule type" value="Genomic_DNA"/>
</dbReference>
<dbReference type="SUPFAM" id="SSF54292">
    <property type="entry name" value="2Fe-2S ferredoxin-like"/>
    <property type="match status" value="1"/>
</dbReference>
<dbReference type="InterPro" id="IPR012675">
    <property type="entry name" value="Beta-grasp_dom_sf"/>
</dbReference>
<dbReference type="RefSeq" id="WP_133559948.1">
    <property type="nucleotide sequence ID" value="NZ_SNZA01000001.1"/>
</dbReference>